<feature type="compositionally biased region" description="Polar residues" evidence="1">
    <location>
        <begin position="1"/>
        <end position="15"/>
    </location>
</feature>
<name>A0AAW1YVU5_CULAL</name>
<sequence length="56" mass="6356">TGVTQGEQGGQAETNTKQDPRNMKDGKISKQEYKKHLRISHRESQKNYKAETGNSH</sequence>
<feature type="non-terminal residue" evidence="2">
    <location>
        <position position="1"/>
    </location>
</feature>
<dbReference type="EMBL" id="JAWDJR010000024">
    <property type="protein sequence ID" value="KAK9952673.1"/>
    <property type="molecule type" value="Genomic_DNA"/>
</dbReference>
<reference evidence="2 3" key="1">
    <citation type="submission" date="2024-05" db="EMBL/GenBank/DDBJ databases">
        <title>A high-quality chromosomal-level genome assembly of Topmouth culter (Culter alburnus).</title>
        <authorList>
            <person name="Zhao H."/>
        </authorList>
    </citation>
    <scope>NUCLEOTIDE SEQUENCE [LARGE SCALE GENOMIC DNA]</scope>
    <source>
        <strain evidence="2">CATC2023</strain>
        <tissue evidence="2">Muscle</tissue>
    </source>
</reference>
<organism evidence="2 3">
    <name type="scientific">Culter alburnus</name>
    <name type="common">Topmouth culter</name>
    <dbReference type="NCBI Taxonomy" id="194366"/>
    <lineage>
        <taxon>Eukaryota</taxon>
        <taxon>Metazoa</taxon>
        <taxon>Chordata</taxon>
        <taxon>Craniata</taxon>
        <taxon>Vertebrata</taxon>
        <taxon>Euteleostomi</taxon>
        <taxon>Actinopterygii</taxon>
        <taxon>Neopterygii</taxon>
        <taxon>Teleostei</taxon>
        <taxon>Ostariophysi</taxon>
        <taxon>Cypriniformes</taxon>
        <taxon>Xenocyprididae</taxon>
        <taxon>Xenocypridinae</taxon>
        <taxon>Culter</taxon>
    </lineage>
</organism>
<proteinExistence type="predicted"/>
<evidence type="ECO:0000256" key="1">
    <source>
        <dbReference type="SAM" id="MobiDB-lite"/>
    </source>
</evidence>
<dbReference type="Proteomes" id="UP001479290">
    <property type="component" value="Unassembled WGS sequence"/>
</dbReference>
<protein>
    <submittedName>
        <fullName evidence="2">Uncharacterized protein</fullName>
    </submittedName>
</protein>
<feature type="compositionally biased region" description="Basic and acidic residues" evidence="1">
    <location>
        <begin position="16"/>
        <end position="49"/>
    </location>
</feature>
<feature type="region of interest" description="Disordered" evidence="1">
    <location>
        <begin position="1"/>
        <end position="56"/>
    </location>
</feature>
<accession>A0AAW1YVU5</accession>
<gene>
    <name evidence="2" type="ORF">ABG768_018487</name>
</gene>
<dbReference type="AlphaFoldDB" id="A0AAW1YVU5"/>
<keyword evidence="3" id="KW-1185">Reference proteome</keyword>
<evidence type="ECO:0000313" key="2">
    <source>
        <dbReference type="EMBL" id="KAK9952673.1"/>
    </source>
</evidence>
<evidence type="ECO:0000313" key="3">
    <source>
        <dbReference type="Proteomes" id="UP001479290"/>
    </source>
</evidence>
<comment type="caution">
    <text evidence="2">The sequence shown here is derived from an EMBL/GenBank/DDBJ whole genome shotgun (WGS) entry which is preliminary data.</text>
</comment>